<gene>
    <name evidence="1" type="ORF">K5L94_11585</name>
</gene>
<dbReference type="EMBL" id="CP082270">
    <property type="protein sequence ID" value="WDM61800.1"/>
    <property type="molecule type" value="Genomic_DNA"/>
</dbReference>
<sequence length="250" mass="28013">MSSKIKNSDAALTRQLKVKLLTPKSLKEFSDCLNDVLQSAAAGNHPILHIEAHGNENGLQLTNDDLIDWPDLSVPLAKINDMMRGWLVVTVAACSGGHMARTVLNTARAPFFALVGPPEEIEEDVLLNDYTEFYIEFCKTRSLTKAMWALNSFGASKRNYFFTTHRSCFVQLFEERITEKISSMERSQRIARLASTLVAASATPEEISAAHHAATKVVDNPTESAFRAWRQFVFADKYPENLDLFPFPFP</sequence>
<organism evidence="1 2">
    <name type="scientific">Stenotrophomonas forensis</name>
    <dbReference type="NCBI Taxonomy" id="2871169"/>
    <lineage>
        <taxon>Bacteria</taxon>
        <taxon>Pseudomonadati</taxon>
        <taxon>Pseudomonadota</taxon>
        <taxon>Gammaproteobacteria</taxon>
        <taxon>Lysobacterales</taxon>
        <taxon>Lysobacteraceae</taxon>
        <taxon>Stenotrophomonas</taxon>
        <taxon>Stenotrophomonas maltophilia group</taxon>
    </lineage>
</organism>
<evidence type="ECO:0000313" key="1">
    <source>
        <dbReference type="EMBL" id="WDM61800.1"/>
    </source>
</evidence>
<dbReference type="RefSeq" id="WP_274510449.1">
    <property type="nucleotide sequence ID" value="NZ_CP082270.1"/>
</dbReference>
<name>A0ABY7XW25_9GAMM</name>
<dbReference type="Proteomes" id="UP001216828">
    <property type="component" value="Chromosome"/>
</dbReference>
<accession>A0ABY7XW25</accession>
<evidence type="ECO:0000313" key="2">
    <source>
        <dbReference type="Proteomes" id="UP001216828"/>
    </source>
</evidence>
<keyword evidence="2" id="KW-1185">Reference proteome</keyword>
<proteinExistence type="predicted"/>
<reference evidence="1 2" key="1">
    <citation type="submission" date="2021-08" db="EMBL/GenBank/DDBJ databases">
        <title>Stenotrophomonas forensis sp. nov., isolated from contaminated viral transport media.</title>
        <authorList>
            <person name="Nguyen S.V."/>
            <person name="Edwards D."/>
            <person name="Scott S."/>
            <person name="Doss J."/>
            <person name="Merid S."/>
            <person name="Zelaya E."/>
            <person name="Maza C."/>
            <person name="Mann M."/>
            <person name="Hamilton B."/>
            <person name="Blackwell R."/>
            <person name="Tran A."/>
            <person name="Hauser J."/>
        </authorList>
    </citation>
    <scope>NUCLEOTIDE SEQUENCE [LARGE SCALE GENOMIC DNA]</scope>
    <source>
        <strain evidence="1 2">DFS-20110405</strain>
    </source>
</reference>
<evidence type="ECO:0008006" key="3">
    <source>
        <dbReference type="Google" id="ProtNLM"/>
    </source>
</evidence>
<protein>
    <recommendedName>
        <fullName evidence="3">CHAT domain-containing protein</fullName>
    </recommendedName>
</protein>